<keyword evidence="3" id="KW-0812">Transmembrane</keyword>
<dbReference type="Proteomes" id="UP000033140">
    <property type="component" value="Unassembled WGS sequence"/>
</dbReference>
<accession>A0A0E9N8Q7</accession>
<feature type="region of interest" description="Disordered" evidence="2">
    <location>
        <begin position="1"/>
        <end position="33"/>
    </location>
</feature>
<dbReference type="InterPro" id="IPR050300">
    <property type="entry name" value="GDXG_lipolytic_enzyme"/>
</dbReference>
<proteinExistence type="predicted"/>
<evidence type="ECO:0000256" key="2">
    <source>
        <dbReference type="SAM" id="MobiDB-lite"/>
    </source>
</evidence>
<gene>
    <name evidence="4" type="ORF">G7K_0439-t1</name>
</gene>
<protein>
    <recommendedName>
        <fullName evidence="6">Alpha/beta hydrolase fold-3 domain-containing protein</fullName>
    </recommendedName>
</protein>
<evidence type="ECO:0000256" key="3">
    <source>
        <dbReference type="SAM" id="Phobius"/>
    </source>
</evidence>
<feature type="region of interest" description="Disordered" evidence="2">
    <location>
        <begin position="74"/>
        <end position="143"/>
    </location>
</feature>
<dbReference type="InterPro" id="IPR029058">
    <property type="entry name" value="AB_hydrolase_fold"/>
</dbReference>
<keyword evidence="1" id="KW-0378">Hydrolase</keyword>
<reference evidence="4 5" key="2">
    <citation type="journal article" date="2014" name="J. Gen. Appl. Microbiol.">
        <title>The early diverging ascomycetous budding yeast Saitoella complicata has three histone deacetylases belonging to the Clr6, Hos2, and Rpd3 lineages.</title>
        <authorList>
            <person name="Nishida H."/>
            <person name="Matsumoto T."/>
            <person name="Kondo S."/>
            <person name="Hamamoto M."/>
            <person name="Yoshikawa H."/>
        </authorList>
    </citation>
    <scope>NUCLEOTIDE SEQUENCE [LARGE SCALE GENOMIC DNA]</scope>
    <source>
        <strain evidence="4 5">NRRL Y-17804</strain>
    </source>
</reference>
<keyword evidence="5" id="KW-1185">Reference proteome</keyword>
<dbReference type="EMBL" id="BACD03000003">
    <property type="protein sequence ID" value="GAO46204.1"/>
    <property type="molecule type" value="Genomic_DNA"/>
</dbReference>
<sequence>MSEISRFSVSTVDVSSPAWSLFPDEPTPTASDFPGSRFSAMTAVTTASSVYSRPTVCLESPSVYRGFSRAEYASTHLDSQPETEDEEEMDVERSLDEALASLTSLSHTPPPNYTDEVTPPNYLGTASNSSNDAEGPENWIDEKKVEEKPTGLAYVAATMDRREIVSARRQRKRSVTSPTREELFWTALKNVRFVGGGGGGMNRGPAGVDGQFSNAINMPSKGDWKLKPIGFTDVLFFMGTMVPRLLVLRPIYELILLGLGLIAYLVLVLPIRLIASRLISSTPYSRRTHVAQDAALKVVGFLFAYAPVSVGRIFFSTSQSVPFMKRRFDFNRWVRRAEDSGIQGWWVRDRSSNAGLSESECVVMYLHGGGLVMGSAAFYLEFLANMREVFEEQGFANPAVLAVDYTLVPDGRYPTQLQEVVRAYTYLTQTLSVPAERIVLMGDSAGGLLITGLLLHISRPDSTIGMGELEKPGVAVMMSPWLNMKGESVTMHTNDGTDYLDPGTLDTYAREYTGPENEGQKHDEALTDPYLNPIACDSQQWLSQALPVYGLLMMIGSGEIFRADVEGMYKRFLFAADTQPESEGGGKCVVELDVEEGMVHAWPMALFYLGGGERERVYGTERIVGWVRGVMGKEEEGSEGVNGRRTL</sequence>
<dbReference type="AlphaFoldDB" id="A0A0E9N8Q7"/>
<evidence type="ECO:0008006" key="6">
    <source>
        <dbReference type="Google" id="ProtNLM"/>
    </source>
</evidence>
<dbReference type="GO" id="GO:0016787">
    <property type="term" value="F:hydrolase activity"/>
    <property type="evidence" value="ECO:0007669"/>
    <property type="project" value="UniProtKB-KW"/>
</dbReference>
<dbReference type="Pfam" id="PF10340">
    <property type="entry name" value="Say1_Mug180"/>
    <property type="match status" value="1"/>
</dbReference>
<dbReference type="OMA" id="GPENWID"/>
<feature type="compositionally biased region" description="Polar residues" evidence="2">
    <location>
        <begin position="1"/>
        <end position="18"/>
    </location>
</feature>
<name>A0A0E9N8Q7_SAICN</name>
<keyword evidence="3" id="KW-1133">Transmembrane helix</keyword>
<comment type="caution">
    <text evidence="4">The sequence shown here is derived from an EMBL/GenBank/DDBJ whole genome shotgun (WGS) entry which is preliminary data.</text>
</comment>
<feature type="compositionally biased region" description="Acidic residues" evidence="2">
    <location>
        <begin position="81"/>
        <end position="90"/>
    </location>
</feature>
<feature type="transmembrane region" description="Helical" evidence="3">
    <location>
        <begin position="294"/>
        <end position="315"/>
    </location>
</feature>
<reference evidence="4 5" key="1">
    <citation type="journal article" date="2011" name="J. Gen. Appl. Microbiol.">
        <title>Draft genome sequencing of the enigmatic yeast Saitoella complicata.</title>
        <authorList>
            <person name="Nishida H."/>
            <person name="Hamamoto M."/>
            <person name="Sugiyama J."/>
        </authorList>
    </citation>
    <scope>NUCLEOTIDE SEQUENCE [LARGE SCALE GENOMIC DNA]</scope>
    <source>
        <strain evidence="4 5">NRRL Y-17804</strain>
    </source>
</reference>
<dbReference type="PANTHER" id="PTHR48081">
    <property type="entry name" value="AB HYDROLASE SUPERFAMILY PROTEIN C4A8.06C"/>
    <property type="match status" value="1"/>
</dbReference>
<evidence type="ECO:0000313" key="5">
    <source>
        <dbReference type="Proteomes" id="UP000033140"/>
    </source>
</evidence>
<evidence type="ECO:0000256" key="1">
    <source>
        <dbReference type="ARBA" id="ARBA00022801"/>
    </source>
</evidence>
<dbReference type="InterPro" id="IPR019436">
    <property type="entry name" value="Say1-like"/>
</dbReference>
<feature type="transmembrane region" description="Helical" evidence="3">
    <location>
        <begin position="254"/>
        <end position="274"/>
    </location>
</feature>
<dbReference type="Gene3D" id="3.40.50.1820">
    <property type="entry name" value="alpha/beta hydrolase"/>
    <property type="match status" value="1"/>
</dbReference>
<reference evidence="4 5" key="3">
    <citation type="journal article" date="2015" name="Genome Announc.">
        <title>Draft Genome Sequence of the Archiascomycetous Yeast Saitoella complicata.</title>
        <authorList>
            <person name="Yamauchi K."/>
            <person name="Kondo S."/>
            <person name="Hamamoto M."/>
            <person name="Takahashi Y."/>
            <person name="Ogura Y."/>
            <person name="Hayashi T."/>
            <person name="Nishida H."/>
        </authorList>
    </citation>
    <scope>NUCLEOTIDE SEQUENCE [LARGE SCALE GENOMIC DNA]</scope>
    <source>
        <strain evidence="4 5">NRRL Y-17804</strain>
    </source>
</reference>
<dbReference type="SUPFAM" id="SSF53474">
    <property type="entry name" value="alpha/beta-Hydrolases"/>
    <property type="match status" value="1"/>
</dbReference>
<dbReference type="STRING" id="698492.A0A0E9N8Q7"/>
<keyword evidence="3" id="KW-0472">Membrane</keyword>
<dbReference type="PANTHER" id="PTHR48081:SF31">
    <property type="entry name" value="STERYL ACETYL HYDROLASE MUG81-RELATED"/>
    <property type="match status" value="1"/>
</dbReference>
<organism evidence="4 5">
    <name type="scientific">Saitoella complicata (strain BCRC 22490 / CBS 7301 / JCM 7358 / NBRC 10748 / NRRL Y-17804)</name>
    <dbReference type="NCBI Taxonomy" id="698492"/>
    <lineage>
        <taxon>Eukaryota</taxon>
        <taxon>Fungi</taxon>
        <taxon>Dikarya</taxon>
        <taxon>Ascomycota</taxon>
        <taxon>Taphrinomycotina</taxon>
        <taxon>Taphrinomycotina incertae sedis</taxon>
        <taxon>Saitoella</taxon>
    </lineage>
</organism>
<evidence type="ECO:0000313" key="4">
    <source>
        <dbReference type="EMBL" id="GAO46204.1"/>
    </source>
</evidence>